<dbReference type="NCBIfam" id="TIGR02532">
    <property type="entry name" value="IV_pilin_GFxxxE"/>
    <property type="match status" value="1"/>
</dbReference>
<dbReference type="KEGG" id="ipo:Ilyop_0530"/>
<dbReference type="InterPro" id="IPR000983">
    <property type="entry name" value="Bac_GSPG_pilin"/>
</dbReference>
<dbReference type="RefSeq" id="WP_013386988.1">
    <property type="nucleotide sequence ID" value="NC_014632.1"/>
</dbReference>
<organism evidence="2 3">
    <name type="scientific">Ilyobacter polytropus (strain ATCC 51220 / DSM 2926 / LMG 16218 / CuHBu1)</name>
    <dbReference type="NCBI Taxonomy" id="572544"/>
    <lineage>
        <taxon>Bacteria</taxon>
        <taxon>Fusobacteriati</taxon>
        <taxon>Fusobacteriota</taxon>
        <taxon>Fusobacteriia</taxon>
        <taxon>Fusobacteriales</taxon>
        <taxon>Fusobacteriaceae</taxon>
        <taxon>Ilyobacter</taxon>
    </lineage>
</organism>
<dbReference type="PRINTS" id="PR00813">
    <property type="entry name" value="BCTERIALGSPG"/>
</dbReference>
<keyword evidence="1" id="KW-0488">Methylation</keyword>
<reference evidence="2 3" key="1">
    <citation type="journal article" date="2010" name="Stand. Genomic Sci.">
        <title>Complete genome sequence of Ilyobacter polytropus type strain (CuHbu1).</title>
        <authorList>
            <person name="Sikorski J."/>
            <person name="Chertkov O."/>
            <person name="Lapidus A."/>
            <person name="Nolan M."/>
            <person name="Lucas S."/>
            <person name="Del Rio T.G."/>
            <person name="Tice H."/>
            <person name="Cheng J.F."/>
            <person name="Tapia R."/>
            <person name="Han C."/>
            <person name="Goodwin L."/>
            <person name="Pitluck S."/>
            <person name="Liolios K."/>
            <person name="Ivanova N."/>
            <person name="Mavromatis K."/>
            <person name="Mikhailova N."/>
            <person name="Pati A."/>
            <person name="Chen A."/>
            <person name="Palaniappan K."/>
            <person name="Land M."/>
            <person name="Hauser L."/>
            <person name="Chang Y.J."/>
            <person name="Jeffries C.D."/>
            <person name="Brambilla E."/>
            <person name="Yasawong M."/>
            <person name="Rohde M."/>
            <person name="Pukall R."/>
            <person name="Spring S."/>
            <person name="Goker M."/>
            <person name="Woyke T."/>
            <person name="Bristow J."/>
            <person name="Eisen J.A."/>
            <person name="Markowitz V."/>
            <person name="Hugenholtz P."/>
            <person name="Kyrpides N.C."/>
            <person name="Klenk H.P."/>
        </authorList>
    </citation>
    <scope>NUCLEOTIDE SEQUENCE [LARGE SCALE GENOMIC DNA]</scope>
    <source>
        <strain evidence="3">ATCC 51220 / DSM 2926 / LMG 16218 / CuHBu1</strain>
    </source>
</reference>
<dbReference type="InterPro" id="IPR045584">
    <property type="entry name" value="Pilin-like"/>
</dbReference>
<dbReference type="HOGENOM" id="CLU_134950_0_0_0"/>
<dbReference type="GO" id="GO:0015627">
    <property type="term" value="C:type II protein secretion system complex"/>
    <property type="evidence" value="ECO:0007669"/>
    <property type="project" value="InterPro"/>
</dbReference>
<evidence type="ECO:0000313" key="2">
    <source>
        <dbReference type="EMBL" id="ADO82318.1"/>
    </source>
</evidence>
<proteinExistence type="predicted"/>
<evidence type="ECO:0000313" key="3">
    <source>
        <dbReference type="Proteomes" id="UP000006875"/>
    </source>
</evidence>
<sequence>MKKGFTILELIIVLGALALFFVMAVPRLSDVRDSTKAARVQKDLVGMRVALESYYTATGEYPDLISEGMKDNLKLIKAESIEGKKVNFAQFLERDSIPKTPKSGLIEESNLVIDWENSEQIGIGGWKYNYSGKTGEIHANLPENMYNQLIEWSEE</sequence>
<evidence type="ECO:0000256" key="1">
    <source>
        <dbReference type="ARBA" id="ARBA00022481"/>
    </source>
</evidence>
<dbReference type="eggNOG" id="COG2165">
    <property type="taxonomic scope" value="Bacteria"/>
</dbReference>
<dbReference type="SUPFAM" id="SSF54523">
    <property type="entry name" value="Pili subunits"/>
    <property type="match status" value="1"/>
</dbReference>
<gene>
    <name evidence="2" type="ordered locus">Ilyop_0530</name>
</gene>
<dbReference type="Proteomes" id="UP000006875">
    <property type="component" value="Chromosome"/>
</dbReference>
<protein>
    <recommendedName>
        <fullName evidence="4">Type II secretion system protein G</fullName>
    </recommendedName>
</protein>
<accession>E3H628</accession>
<keyword evidence="3" id="KW-1185">Reference proteome</keyword>
<evidence type="ECO:0008006" key="4">
    <source>
        <dbReference type="Google" id="ProtNLM"/>
    </source>
</evidence>
<dbReference type="GO" id="GO:0015628">
    <property type="term" value="P:protein secretion by the type II secretion system"/>
    <property type="evidence" value="ECO:0007669"/>
    <property type="project" value="InterPro"/>
</dbReference>
<dbReference type="STRING" id="572544.Ilyop_0530"/>
<name>E3H628_ILYPC</name>
<dbReference type="EMBL" id="CP002281">
    <property type="protein sequence ID" value="ADO82318.1"/>
    <property type="molecule type" value="Genomic_DNA"/>
</dbReference>
<dbReference type="Gene3D" id="3.30.700.10">
    <property type="entry name" value="Glycoprotein, Type 4 Pilin"/>
    <property type="match status" value="1"/>
</dbReference>
<dbReference type="AlphaFoldDB" id="E3H628"/>
<dbReference type="InterPro" id="IPR012902">
    <property type="entry name" value="N_methyl_site"/>
</dbReference>